<organism evidence="1">
    <name type="scientific">marine sediment metagenome</name>
    <dbReference type="NCBI Taxonomy" id="412755"/>
    <lineage>
        <taxon>unclassified sequences</taxon>
        <taxon>metagenomes</taxon>
        <taxon>ecological metagenomes</taxon>
    </lineage>
</organism>
<name>A0A0F9VKR0_9ZZZZ</name>
<dbReference type="EMBL" id="LAZR01000502">
    <property type="protein sequence ID" value="KKN66368.1"/>
    <property type="molecule type" value="Genomic_DNA"/>
</dbReference>
<protein>
    <submittedName>
        <fullName evidence="1">Uncharacterized protein</fullName>
    </submittedName>
</protein>
<accession>A0A0F9VKR0</accession>
<evidence type="ECO:0000313" key="1">
    <source>
        <dbReference type="EMBL" id="KKN66368.1"/>
    </source>
</evidence>
<dbReference type="AlphaFoldDB" id="A0A0F9VKR0"/>
<reference evidence="1" key="1">
    <citation type="journal article" date="2015" name="Nature">
        <title>Complex archaea that bridge the gap between prokaryotes and eukaryotes.</title>
        <authorList>
            <person name="Spang A."/>
            <person name="Saw J.H."/>
            <person name="Jorgensen S.L."/>
            <person name="Zaremba-Niedzwiedzka K."/>
            <person name="Martijn J."/>
            <person name="Lind A.E."/>
            <person name="van Eijk R."/>
            <person name="Schleper C."/>
            <person name="Guy L."/>
            <person name="Ettema T.J."/>
        </authorList>
    </citation>
    <scope>NUCLEOTIDE SEQUENCE</scope>
</reference>
<sequence length="84" mass="9317">MKYTTEIRTCLECHHSDHSGAFTPGGAQQICGHPTTVRKRGCDWKARVLPFTKITTEKGDGSRTVEIKMEGIPGWCPLRATEVT</sequence>
<gene>
    <name evidence="1" type="ORF">LCGC14_0471890</name>
</gene>
<comment type="caution">
    <text evidence="1">The sequence shown here is derived from an EMBL/GenBank/DDBJ whole genome shotgun (WGS) entry which is preliminary data.</text>
</comment>
<proteinExistence type="predicted"/>